<accession>A0A072U7P0</accession>
<evidence type="ECO:0000313" key="2">
    <source>
        <dbReference type="EMBL" id="KEH25712.1"/>
    </source>
</evidence>
<reference evidence="2 4" key="2">
    <citation type="journal article" date="2014" name="BMC Genomics">
        <title>An improved genome release (version Mt4.0) for the model legume Medicago truncatula.</title>
        <authorList>
            <person name="Tang H."/>
            <person name="Krishnakumar V."/>
            <person name="Bidwell S."/>
            <person name="Rosen B."/>
            <person name="Chan A."/>
            <person name="Zhou S."/>
            <person name="Gentzbittel L."/>
            <person name="Childs K.L."/>
            <person name="Yandell M."/>
            <person name="Gundlach H."/>
            <person name="Mayer K.F."/>
            <person name="Schwartz D.C."/>
            <person name="Town C.D."/>
        </authorList>
    </citation>
    <scope>GENOME REANNOTATION</scope>
    <source>
        <strain evidence="2">A17</strain>
        <strain evidence="3 4">cv. Jemalong A17</strain>
    </source>
</reference>
<feature type="compositionally biased region" description="Basic residues" evidence="1">
    <location>
        <begin position="36"/>
        <end position="56"/>
    </location>
</feature>
<dbReference type="AlphaFoldDB" id="A0A072U7P0"/>
<organism evidence="2 4">
    <name type="scientific">Medicago truncatula</name>
    <name type="common">Barrel medic</name>
    <name type="synonym">Medicago tribuloides</name>
    <dbReference type="NCBI Taxonomy" id="3880"/>
    <lineage>
        <taxon>Eukaryota</taxon>
        <taxon>Viridiplantae</taxon>
        <taxon>Streptophyta</taxon>
        <taxon>Embryophyta</taxon>
        <taxon>Tracheophyta</taxon>
        <taxon>Spermatophyta</taxon>
        <taxon>Magnoliopsida</taxon>
        <taxon>eudicotyledons</taxon>
        <taxon>Gunneridae</taxon>
        <taxon>Pentapetalae</taxon>
        <taxon>rosids</taxon>
        <taxon>fabids</taxon>
        <taxon>Fabales</taxon>
        <taxon>Fabaceae</taxon>
        <taxon>Papilionoideae</taxon>
        <taxon>50 kb inversion clade</taxon>
        <taxon>NPAAA clade</taxon>
        <taxon>Hologalegina</taxon>
        <taxon>IRL clade</taxon>
        <taxon>Trifolieae</taxon>
        <taxon>Medicago</taxon>
    </lineage>
</organism>
<dbReference type="HOGENOM" id="CLU_2227148_0_0_1"/>
<evidence type="ECO:0000256" key="1">
    <source>
        <dbReference type="SAM" id="MobiDB-lite"/>
    </source>
</evidence>
<gene>
    <name evidence="2" type="ordered locus">MTR_6g033720</name>
</gene>
<reference evidence="3" key="3">
    <citation type="submission" date="2015-04" db="UniProtKB">
        <authorList>
            <consortium name="EnsemblPlants"/>
        </authorList>
    </citation>
    <scope>IDENTIFICATION</scope>
    <source>
        <strain evidence="3">cv. Jemalong A17</strain>
    </source>
</reference>
<protein>
    <submittedName>
        <fullName evidence="2 3">Uncharacterized protein</fullName>
    </submittedName>
</protein>
<dbReference type="EnsemblPlants" id="KEH25712">
    <property type="protein sequence ID" value="KEH25712"/>
    <property type="gene ID" value="MTR_6g033720"/>
</dbReference>
<proteinExistence type="predicted"/>
<dbReference type="EMBL" id="CM001222">
    <property type="protein sequence ID" value="KEH25712.1"/>
    <property type="molecule type" value="Genomic_DNA"/>
</dbReference>
<feature type="region of interest" description="Disordered" evidence="1">
    <location>
        <begin position="1"/>
        <end position="82"/>
    </location>
</feature>
<feature type="compositionally biased region" description="Basic and acidic residues" evidence="1">
    <location>
        <begin position="57"/>
        <end position="68"/>
    </location>
</feature>
<evidence type="ECO:0000313" key="3">
    <source>
        <dbReference type="EnsemblPlants" id="KEH25712"/>
    </source>
</evidence>
<name>A0A072U7P0_MEDTR</name>
<reference evidence="2 4" key="1">
    <citation type="journal article" date="2011" name="Nature">
        <title>The Medicago genome provides insight into the evolution of rhizobial symbioses.</title>
        <authorList>
            <person name="Young N.D."/>
            <person name="Debelle F."/>
            <person name="Oldroyd G.E."/>
            <person name="Geurts R."/>
            <person name="Cannon S.B."/>
            <person name="Udvardi M.K."/>
            <person name="Benedito V.A."/>
            <person name="Mayer K.F."/>
            <person name="Gouzy J."/>
            <person name="Schoof H."/>
            <person name="Van de Peer Y."/>
            <person name="Proost S."/>
            <person name="Cook D.R."/>
            <person name="Meyers B.C."/>
            <person name="Spannagl M."/>
            <person name="Cheung F."/>
            <person name="De Mita S."/>
            <person name="Krishnakumar V."/>
            <person name="Gundlach H."/>
            <person name="Zhou S."/>
            <person name="Mudge J."/>
            <person name="Bharti A.K."/>
            <person name="Murray J.D."/>
            <person name="Naoumkina M.A."/>
            <person name="Rosen B."/>
            <person name="Silverstein K.A."/>
            <person name="Tang H."/>
            <person name="Rombauts S."/>
            <person name="Zhao P.X."/>
            <person name="Zhou P."/>
            <person name="Barbe V."/>
            <person name="Bardou P."/>
            <person name="Bechner M."/>
            <person name="Bellec A."/>
            <person name="Berger A."/>
            <person name="Berges H."/>
            <person name="Bidwell S."/>
            <person name="Bisseling T."/>
            <person name="Choisne N."/>
            <person name="Couloux A."/>
            <person name="Denny R."/>
            <person name="Deshpande S."/>
            <person name="Dai X."/>
            <person name="Doyle J.J."/>
            <person name="Dudez A.M."/>
            <person name="Farmer A.D."/>
            <person name="Fouteau S."/>
            <person name="Franken C."/>
            <person name="Gibelin C."/>
            <person name="Gish J."/>
            <person name="Goldstein S."/>
            <person name="Gonzalez A.J."/>
            <person name="Green P.J."/>
            <person name="Hallab A."/>
            <person name="Hartog M."/>
            <person name="Hua A."/>
            <person name="Humphray S.J."/>
            <person name="Jeong D.H."/>
            <person name="Jing Y."/>
            <person name="Jocker A."/>
            <person name="Kenton S.M."/>
            <person name="Kim D.J."/>
            <person name="Klee K."/>
            <person name="Lai H."/>
            <person name="Lang C."/>
            <person name="Lin S."/>
            <person name="Macmil S.L."/>
            <person name="Magdelenat G."/>
            <person name="Matthews L."/>
            <person name="McCorrison J."/>
            <person name="Monaghan E.L."/>
            <person name="Mun J.H."/>
            <person name="Najar F.Z."/>
            <person name="Nicholson C."/>
            <person name="Noirot C."/>
            <person name="O'Bleness M."/>
            <person name="Paule C.R."/>
            <person name="Poulain J."/>
            <person name="Prion F."/>
            <person name="Qin B."/>
            <person name="Qu C."/>
            <person name="Retzel E.F."/>
            <person name="Riddle C."/>
            <person name="Sallet E."/>
            <person name="Samain S."/>
            <person name="Samson N."/>
            <person name="Sanders I."/>
            <person name="Saurat O."/>
            <person name="Scarpelli C."/>
            <person name="Schiex T."/>
            <person name="Segurens B."/>
            <person name="Severin A.J."/>
            <person name="Sherrier D.J."/>
            <person name="Shi R."/>
            <person name="Sims S."/>
            <person name="Singer S.R."/>
            <person name="Sinharoy S."/>
            <person name="Sterck L."/>
            <person name="Viollet A."/>
            <person name="Wang B.B."/>
            <person name="Wang K."/>
            <person name="Wang M."/>
            <person name="Wang X."/>
            <person name="Warfsmann J."/>
            <person name="Weissenbach J."/>
            <person name="White D.D."/>
            <person name="White J.D."/>
            <person name="Wiley G.B."/>
            <person name="Wincker P."/>
            <person name="Xing Y."/>
            <person name="Yang L."/>
            <person name="Yao Z."/>
            <person name="Ying F."/>
            <person name="Zhai J."/>
            <person name="Zhou L."/>
            <person name="Zuber A."/>
            <person name="Denarie J."/>
            <person name="Dixon R.A."/>
            <person name="May G.D."/>
            <person name="Schwartz D.C."/>
            <person name="Rogers J."/>
            <person name="Quetier F."/>
            <person name="Town C.D."/>
            <person name="Roe B.A."/>
        </authorList>
    </citation>
    <scope>NUCLEOTIDE SEQUENCE [LARGE SCALE GENOMIC DNA]</scope>
    <source>
        <strain evidence="2">A17</strain>
        <strain evidence="3 4">cv. Jemalong A17</strain>
    </source>
</reference>
<sequence length="106" mass="12058">MQRNKHNYGSLMYAASNEQETKIPYPITIQTNKSKSPLRIRPKTGPKQKLQPKPHTRAADSEKTDRKKAPNSSNRPEACPLNCHPLCKHSFGFHIQRSRAIPLINS</sequence>
<keyword evidence="4" id="KW-1185">Reference proteome</keyword>
<evidence type="ECO:0000313" key="4">
    <source>
        <dbReference type="Proteomes" id="UP000002051"/>
    </source>
</evidence>
<dbReference type="Proteomes" id="UP000002051">
    <property type="component" value="Chromosome 6"/>
</dbReference>